<dbReference type="InterPro" id="IPR019962">
    <property type="entry name" value="CHP03663"/>
</dbReference>
<keyword evidence="2" id="KW-1133">Transmembrane helix</keyword>
<dbReference type="GeneID" id="66130365"/>
<evidence type="ECO:0000259" key="3">
    <source>
        <dbReference type="Pfam" id="PF13231"/>
    </source>
</evidence>
<feature type="transmembrane region" description="Helical" evidence="2">
    <location>
        <begin position="87"/>
        <end position="107"/>
    </location>
</feature>
<keyword evidence="2" id="KW-0812">Transmembrane</keyword>
<dbReference type="RefSeq" id="WP_221058041.1">
    <property type="nucleotide sequence ID" value="NZ_AP019781.1"/>
</dbReference>
<dbReference type="PANTHER" id="PTHR41710">
    <property type="entry name" value="GLYCOSYL TRANSFERASE, FAMILY 39"/>
    <property type="match status" value="1"/>
</dbReference>
<accession>A0ABN5XKN0</accession>
<feature type="transmembrane region" description="Helical" evidence="2">
    <location>
        <begin position="214"/>
        <end position="232"/>
    </location>
</feature>
<feature type="transmembrane region" description="Helical" evidence="2">
    <location>
        <begin position="119"/>
        <end position="137"/>
    </location>
</feature>
<feature type="transmembrane region" description="Helical" evidence="2">
    <location>
        <begin position="16"/>
        <end position="34"/>
    </location>
</feature>
<evidence type="ECO:0000313" key="5">
    <source>
        <dbReference type="Proteomes" id="UP000824969"/>
    </source>
</evidence>
<dbReference type="EMBL" id="AP019781">
    <property type="protein sequence ID" value="BBL67670.1"/>
    <property type="molecule type" value="Genomic_DNA"/>
</dbReference>
<feature type="transmembrane region" description="Helical" evidence="2">
    <location>
        <begin position="143"/>
        <end position="159"/>
    </location>
</feature>
<dbReference type="PANTHER" id="PTHR41710:SF2">
    <property type="entry name" value="GLYCOSYL TRANSFERASE FAMILY 39_83 DOMAIN-CONTAINING PROTEIN"/>
    <property type="match status" value="1"/>
</dbReference>
<reference evidence="4 5" key="1">
    <citation type="submission" date="2019-06" db="EMBL/GenBank/DDBJ databases">
        <title>Complete genome sequence of Methanoculleus chikugoensis strain MG62.</title>
        <authorList>
            <person name="Asakawa S."/>
            <person name="Dianou D."/>
        </authorList>
    </citation>
    <scope>NUCLEOTIDE SEQUENCE [LARGE SCALE GENOMIC DNA]</scope>
    <source>
        <strain evidence="4 5">MG62</strain>
    </source>
</reference>
<protein>
    <recommendedName>
        <fullName evidence="3">Glycosyltransferase RgtA/B/C/D-like domain-containing protein</fullName>
    </recommendedName>
</protein>
<keyword evidence="5" id="KW-1185">Reference proteome</keyword>
<feature type="transmembrane region" description="Helical" evidence="2">
    <location>
        <begin position="400"/>
        <end position="419"/>
    </location>
</feature>
<feature type="transmembrane region" description="Helical" evidence="2">
    <location>
        <begin position="378"/>
        <end position="395"/>
    </location>
</feature>
<feature type="region of interest" description="Disordered" evidence="1">
    <location>
        <begin position="302"/>
        <end position="324"/>
    </location>
</feature>
<organism evidence="4 5">
    <name type="scientific">Methanoculleus chikugoensis</name>
    <dbReference type="NCBI Taxonomy" id="118126"/>
    <lineage>
        <taxon>Archaea</taxon>
        <taxon>Methanobacteriati</taxon>
        <taxon>Methanobacteriota</taxon>
        <taxon>Stenosarchaea group</taxon>
        <taxon>Methanomicrobia</taxon>
        <taxon>Methanomicrobiales</taxon>
        <taxon>Methanomicrobiaceae</taxon>
        <taxon>Methanoculleus</taxon>
    </lineage>
</organism>
<sequence>MKAAVFAARFRERLPFEGLFLLILLATIILRFYFLDLKLYHHDEAIHAWFSYKLLTEGAYIYDPMYHGPLRYYVTAGMFALLGDSDLVGRLVPALLGTLLVPLLYPIYKLGYLDKKQTLVAALFIAISPNMVYFSRFLRDDPFIIFFTMVLLVALLYYFERGQMRYALIAGTVIGLGISTMENMPIVILIFGTYLLYLVWTRKVRLPKRWVRDLALVALVVFGIMAAFYSSFGAHPEMIVTWWLRAIEHWTAMHQMQRLGGPPYFYILLFILYEVPILILAVVGTLQFIDIRGIITRRRERGERPAELPGEEAADEAAGVTAPPTLQAPGWRDRLREILSGTGEIQPVDRQKEFARFAIFWMLLSITAYAYIGEKVPWLILHQLLPMIFVAVYAMTTKKAVIAVAASVFLIVMTFHVAYTPADINEPIVQVQNSEDLREVFAKIDAADKVAVATDSYWPLPWYYRGDRASKLAYYSQKVSEQTIYGGDFDLVITHDADTYPTLEGYVKETYRLNYWFSYEENKDRLLEYYFLRDGKVGSRNLEVFSKVPAGTTA</sequence>
<dbReference type="Proteomes" id="UP000824969">
    <property type="component" value="Chromosome"/>
</dbReference>
<feature type="transmembrane region" description="Helical" evidence="2">
    <location>
        <begin position="186"/>
        <end position="202"/>
    </location>
</feature>
<evidence type="ECO:0000313" key="4">
    <source>
        <dbReference type="EMBL" id="BBL67670.1"/>
    </source>
</evidence>
<dbReference type="InterPro" id="IPR038731">
    <property type="entry name" value="RgtA/B/C-like"/>
</dbReference>
<keyword evidence="2" id="KW-0472">Membrane</keyword>
<gene>
    <name evidence="4" type="ORF">MchiMG62_08510</name>
</gene>
<evidence type="ECO:0000256" key="1">
    <source>
        <dbReference type="SAM" id="MobiDB-lite"/>
    </source>
</evidence>
<feature type="transmembrane region" description="Helical" evidence="2">
    <location>
        <begin position="264"/>
        <end position="289"/>
    </location>
</feature>
<dbReference type="NCBIfam" id="TIGR03663">
    <property type="entry name" value="flippase activity-associated protein Agl23"/>
    <property type="match status" value="1"/>
</dbReference>
<evidence type="ECO:0000256" key="2">
    <source>
        <dbReference type="SAM" id="Phobius"/>
    </source>
</evidence>
<dbReference type="Pfam" id="PF13231">
    <property type="entry name" value="PMT_2"/>
    <property type="match status" value="1"/>
</dbReference>
<feature type="domain" description="Glycosyltransferase RgtA/B/C/D-like" evidence="3">
    <location>
        <begin position="67"/>
        <end position="222"/>
    </location>
</feature>
<name>A0ABN5XKN0_9EURY</name>
<proteinExistence type="predicted"/>
<feature type="transmembrane region" description="Helical" evidence="2">
    <location>
        <begin position="354"/>
        <end position="372"/>
    </location>
</feature>
<feature type="transmembrane region" description="Helical" evidence="2">
    <location>
        <begin position="164"/>
        <end position="180"/>
    </location>
</feature>